<dbReference type="InterPro" id="IPR003821">
    <property type="entry name" value="DXP_reductoisomerase"/>
</dbReference>
<evidence type="ECO:0000256" key="5">
    <source>
        <dbReference type="ARBA" id="ARBA00023002"/>
    </source>
</evidence>
<feature type="binding site" evidence="9">
    <location>
        <position position="209"/>
    </location>
    <ligand>
        <name>1-deoxy-D-xylulose 5-phosphate</name>
        <dbReference type="ChEBI" id="CHEBI:57792"/>
    </ligand>
</feature>
<protein>
    <recommendedName>
        <fullName evidence="9">1-deoxy-D-xylulose 5-phosphate reductoisomerase</fullName>
        <shortName evidence="9">DXP reductoisomerase</shortName>
        <ecNumber evidence="9">1.1.1.267</ecNumber>
    </recommendedName>
    <alternativeName>
        <fullName evidence="9">1-deoxyxylulose-5-phosphate reductoisomerase</fullName>
    </alternativeName>
    <alternativeName>
        <fullName evidence="9">2-C-methyl-D-erythritol 4-phosphate synthase</fullName>
    </alternativeName>
</protein>
<proteinExistence type="inferred from homology"/>
<dbReference type="AlphaFoldDB" id="A0A9D7XHK7"/>
<dbReference type="HAMAP" id="MF_00183">
    <property type="entry name" value="DXP_reductoisom"/>
    <property type="match status" value="1"/>
</dbReference>
<feature type="binding site" evidence="9">
    <location>
        <position position="123"/>
    </location>
    <ligand>
        <name>NADPH</name>
        <dbReference type="ChEBI" id="CHEBI:57783"/>
    </ligand>
</feature>
<dbReference type="Proteomes" id="UP000886657">
    <property type="component" value="Unassembled WGS sequence"/>
</dbReference>
<dbReference type="InterPro" id="IPR036169">
    <property type="entry name" value="DXPR_C_sf"/>
</dbReference>
<feature type="binding site" evidence="9">
    <location>
        <position position="215"/>
    </location>
    <ligand>
        <name>1-deoxy-D-xylulose 5-phosphate</name>
        <dbReference type="ChEBI" id="CHEBI:57792"/>
    </ligand>
</feature>
<feature type="binding site" evidence="9">
    <location>
        <position position="149"/>
    </location>
    <ligand>
        <name>1-deoxy-D-xylulose 5-phosphate</name>
        <dbReference type="ChEBI" id="CHEBI:57792"/>
    </ligand>
</feature>
<keyword evidence="4 9" id="KW-0521">NADP</keyword>
<feature type="binding site" evidence="9">
    <location>
        <position position="214"/>
    </location>
    <ligand>
        <name>1-deoxy-D-xylulose 5-phosphate</name>
        <dbReference type="ChEBI" id="CHEBI:57792"/>
    </ligand>
</feature>
<accession>A0A9D7XHK7</accession>
<evidence type="ECO:0000256" key="6">
    <source>
        <dbReference type="ARBA" id="ARBA00023211"/>
    </source>
</evidence>
<name>A0A9D7XHK7_9BACT</name>
<feature type="binding site" evidence="9">
    <location>
        <position position="148"/>
    </location>
    <ligand>
        <name>1-deoxy-D-xylulose 5-phosphate</name>
        <dbReference type="ChEBI" id="CHEBI:57792"/>
    </ligand>
</feature>
<comment type="cofactor">
    <cofactor evidence="9">
        <name>Mg(2+)</name>
        <dbReference type="ChEBI" id="CHEBI:18420"/>
    </cofactor>
    <cofactor evidence="9">
        <name>Mn(2+)</name>
        <dbReference type="ChEBI" id="CHEBI:29035"/>
    </cofactor>
</comment>
<comment type="caution">
    <text evidence="13">The sequence shown here is derived from an EMBL/GenBank/DDBJ whole genome shotgun (WGS) entry which is preliminary data.</text>
</comment>
<keyword evidence="3 9" id="KW-0479">Metal-binding</keyword>
<feature type="binding site" evidence="9">
    <location>
        <position position="38"/>
    </location>
    <ligand>
        <name>NADPH</name>
        <dbReference type="ChEBI" id="CHEBI:57783"/>
    </ligand>
</feature>
<gene>
    <name evidence="9" type="primary">dxr</name>
    <name evidence="13" type="ORF">IPP58_13450</name>
</gene>
<evidence type="ECO:0000256" key="4">
    <source>
        <dbReference type="ARBA" id="ARBA00022857"/>
    </source>
</evidence>
<dbReference type="GO" id="GO:0070402">
    <property type="term" value="F:NADPH binding"/>
    <property type="evidence" value="ECO:0007669"/>
    <property type="project" value="InterPro"/>
</dbReference>
<feature type="binding site" evidence="9">
    <location>
        <position position="121"/>
    </location>
    <ligand>
        <name>NADPH</name>
        <dbReference type="ChEBI" id="CHEBI:57783"/>
    </ligand>
</feature>
<dbReference type="GO" id="GO:0030604">
    <property type="term" value="F:1-deoxy-D-xylulose-5-phosphate reductoisomerase activity"/>
    <property type="evidence" value="ECO:0007669"/>
    <property type="project" value="UniProtKB-UniRule"/>
</dbReference>
<dbReference type="Gene3D" id="1.10.1740.10">
    <property type="match status" value="1"/>
</dbReference>
<feature type="domain" description="1-deoxy-D-xylulose 5-phosphate reductoisomerase N-terminal" evidence="10">
    <location>
        <begin position="4"/>
        <end position="129"/>
    </location>
</feature>
<evidence type="ECO:0000313" key="13">
    <source>
        <dbReference type="EMBL" id="MBK9797476.1"/>
    </source>
</evidence>
<dbReference type="GO" id="GO:0051484">
    <property type="term" value="P:isopentenyl diphosphate biosynthetic process, methylerythritol 4-phosphate pathway involved in terpenoid biosynthetic process"/>
    <property type="evidence" value="ECO:0007669"/>
    <property type="project" value="UniProtKB-ARBA"/>
</dbReference>
<dbReference type="PANTHER" id="PTHR30525">
    <property type="entry name" value="1-DEOXY-D-XYLULOSE 5-PHOSPHATE REDUCTOISOMERASE"/>
    <property type="match status" value="1"/>
</dbReference>
<feature type="binding site" evidence="9">
    <location>
        <position position="149"/>
    </location>
    <ligand>
        <name>Mn(2+)</name>
        <dbReference type="ChEBI" id="CHEBI:29035"/>
    </ligand>
</feature>
<feature type="binding site" evidence="9">
    <location>
        <position position="13"/>
    </location>
    <ligand>
        <name>NADPH</name>
        <dbReference type="ChEBI" id="CHEBI:57783"/>
    </ligand>
</feature>
<dbReference type="InterPro" id="IPR026877">
    <property type="entry name" value="DXPR_C"/>
</dbReference>
<evidence type="ECO:0000259" key="12">
    <source>
        <dbReference type="Pfam" id="PF13288"/>
    </source>
</evidence>
<comment type="pathway">
    <text evidence="1 9">Isoprenoid biosynthesis; isopentenyl diphosphate biosynthesis via DXP pathway; isopentenyl diphosphate from 1-deoxy-D-xylulose 5-phosphate: step 1/6.</text>
</comment>
<dbReference type="PIRSF" id="PIRSF006205">
    <property type="entry name" value="Dxp_reductismrs"/>
    <property type="match status" value="1"/>
</dbReference>
<organism evidence="13 14">
    <name type="scientific">Candidatus Geothrix skivensis</name>
    <dbReference type="NCBI Taxonomy" id="2954439"/>
    <lineage>
        <taxon>Bacteria</taxon>
        <taxon>Pseudomonadati</taxon>
        <taxon>Acidobacteriota</taxon>
        <taxon>Holophagae</taxon>
        <taxon>Holophagales</taxon>
        <taxon>Holophagaceae</taxon>
        <taxon>Geothrix</taxon>
    </lineage>
</organism>
<evidence type="ECO:0000256" key="3">
    <source>
        <dbReference type="ARBA" id="ARBA00022723"/>
    </source>
</evidence>
<comment type="similarity">
    <text evidence="2 9">Belongs to the DXR family.</text>
</comment>
<evidence type="ECO:0000256" key="2">
    <source>
        <dbReference type="ARBA" id="ARBA00006825"/>
    </source>
</evidence>
<feature type="domain" description="1-deoxy-D-xylulose 5-phosphate reductoisomerase C-terminal" evidence="11">
    <location>
        <begin position="143"/>
        <end position="226"/>
    </location>
</feature>
<evidence type="ECO:0000313" key="14">
    <source>
        <dbReference type="Proteomes" id="UP000886657"/>
    </source>
</evidence>
<dbReference type="NCBIfam" id="TIGR00243">
    <property type="entry name" value="Dxr"/>
    <property type="match status" value="1"/>
</dbReference>
<dbReference type="GO" id="GO:0030145">
    <property type="term" value="F:manganese ion binding"/>
    <property type="evidence" value="ECO:0007669"/>
    <property type="project" value="TreeGrafter"/>
</dbReference>
<feature type="binding site" evidence="9">
    <location>
        <position position="218"/>
    </location>
    <ligand>
        <name>Mn(2+)</name>
        <dbReference type="ChEBI" id="CHEBI:29035"/>
    </ligand>
</feature>
<evidence type="ECO:0000259" key="10">
    <source>
        <dbReference type="Pfam" id="PF02670"/>
    </source>
</evidence>
<keyword evidence="5 9" id="KW-0560">Oxidoreductase</keyword>
<feature type="domain" description="DXP reductoisomerase C-terminal" evidence="12">
    <location>
        <begin position="261"/>
        <end position="374"/>
    </location>
</feature>
<feature type="binding site" evidence="9">
    <location>
        <position position="11"/>
    </location>
    <ligand>
        <name>NADPH</name>
        <dbReference type="ChEBI" id="CHEBI:57783"/>
    </ligand>
</feature>
<evidence type="ECO:0000259" key="11">
    <source>
        <dbReference type="Pfam" id="PF08436"/>
    </source>
</evidence>
<dbReference type="InterPro" id="IPR013512">
    <property type="entry name" value="DXP_reductoisomerase_N"/>
</dbReference>
<feature type="binding site" evidence="9">
    <location>
        <position position="36"/>
    </location>
    <ligand>
        <name>NADPH</name>
        <dbReference type="ChEBI" id="CHEBI:57783"/>
    </ligand>
</feature>
<feature type="binding site" evidence="9">
    <location>
        <position position="218"/>
    </location>
    <ligand>
        <name>1-deoxy-D-xylulose 5-phosphate</name>
        <dbReference type="ChEBI" id="CHEBI:57792"/>
    </ligand>
</feature>
<feature type="binding site" evidence="9">
    <location>
        <position position="122"/>
    </location>
    <ligand>
        <name>1-deoxy-D-xylulose 5-phosphate</name>
        <dbReference type="ChEBI" id="CHEBI:57792"/>
    </ligand>
</feature>
<evidence type="ECO:0000256" key="7">
    <source>
        <dbReference type="ARBA" id="ARBA00023229"/>
    </source>
</evidence>
<feature type="binding site" evidence="9">
    <location>
        <position position="12"/>
    </location>
    <ligand>
        <name>NADPH</name>
        <dbReference type="ChEBI" id="CHEBI:57783"/>
    </ligand>
</feature>
<dbReference type="InterPro" id="IPR013644">
    <property type="entry name" value="DXP_reductoisomerase_C"/>
</dbReference>
<comment type="function">
    <text evidence="9">Catalyzes the NADPH-dependent rearrangement and reduction of 1-deoxy-D-xylulose-5-phosphate (DXP) to 2-C-methyl-D-erythritol 4-phosphate (MEP).</text>
</comment>
<evidence type="ECO:0000256" key="8">
    <source>
        <dbReference type="ARBA" id="ARBA00048543"/>
    </source>
</evidence>
<feature type="binding site" evidence="9">
    <location>
        <position position="10"/>
    </location>
    <ligand>
        <name>NADPH</name>
        <dbReference type="ChEBI" id="CHEBI:57783"/>
    </ligand>
</feature>
<evidence type="ECO:0000256" key="9">
    <source>
        <dbReference type="HAMAP-Rule" id="MF_00183"/>
    </source>
</evidence>
<dbReference type="Pfam" id="PF13288">
    <property type="entry name" value="DXPR_C"/>
    <property type="match status" value="1"/>
</dbReference>
<feature type="binding site" evidence="9">
    <location>
        <position position="147"/>
    </location>
    <ligand>
        <name>Mn(2+)</name>
        <dbReference type="ChEBI" id="CHEBI:29035"/>
    </ligand>
</feature>
<dbReference type="Gene3D" id="3.40.50.720">
    <property type="entry name" value="NAD(P)-binding Rossmann-like Domain"/>
    <property type="match status" value="1"/>
</dbReference>
<feature type="binding site" evidence="9">
    <location>
        <position position="196"/>
    </location>
    <ligand>
        <name>1-deoxy-D-xylulose 5-phosphate</name>
        <dbReference type="ChEBI" id="CHEBI:57792"/>
    </ligand>
</feature>
<feature type="binding site" evidence="9">
    <location>
        <position position="202"/>
    </location>
    <ligand>
        <name>NADPH</name>
        <dbReference type="ChEBI" id="CHEBI:57783"/>
    </ligand>
</feature>
<feature type="binding site" evidence="9">
    <location>
        <position position="173"/>
    </location>
    <ligand>
        <name>1-deoxy-D-xylulose 5-phosphate</name>
        <dbReference type="ChEBI" id="CHEBI:57792"/>
    </ligand>
</feature>
<dbReference type="Pfam" id="PF02670">
    <property type="entry name" value="DXP_reductoisom"/>
    <property type="match status" value="1"/>
</dbReference>
<dbReference type="Pfam" id="PF08436">
    <property type="entry name" value="DXP_redisom_C"/>
    <property type="match status" value="1"/>
</dbReference>
<dbReference type="FunFam" id="3.40.50.720:FF:000045">
    <property type="entry name" value="1-deoxy-D-xylulose 5-phosphate reductoisomerase"/>
    <property type="match status" value="1"/>
</dbReference>
<keyword evidence="7 9" id="KW-0414">Isoprene biosynthesis</keyword>
<dbReference type="SUPFAM" id="SSF69055">
    <property type="entry name" value="1-deoxy-D-xylulose-5-phosphate reductoisomerase, C-terminal domain"/>
    <property type="match status" value="1"/>
</dbReference>
<dbReference type="SUPFAM" id="SSF51735">
    <property type="entry name" value="NAD(P)-binding Rossmann-fold domains"/>
    <property type="match status" value="1"/>
</dbReference>
<dbReference type="InterPro" id="IPR036291">
    <property type="entry name" value="NAD(P)-bd_dom_sf"/>
</dbReference>
<reference evidence="13" key="1">
    <citation type="submission" date="2020-10" db="EMBL/GenBank/DDBJ databases">
        <title>Connecting structure to function with the recovery of over 1000 high-quality activated sludge metagenome-assembled genomes encoding full-length rRNA genes using long-read sequencing.</title>
        <authorList>
            <person name="Singleton C.M."/>
            <person name="Petriglieri F."/>
            <person name="Kristensen J.M."/>
            <person name="Kirkegaard R.H."/>
            <person name="Michaelsen T.Y."/>
            <person name="Andersen M.H."/>
            <person name="Karst S.M."/>
            <person name="Dueholm M.S."/>
            <person name="Nielsen P.H."/>
            <person name="Albertsen M."/>
        </authorList>
    </citation>
    <scope>NUCLEOTIDE SEQUENCE</scope>
    <source>
        <strain evidence="13">Skiv_18-Q3-R9-52_MAXAC.067</strain>
    </source>
</reference>
<comment type="catalytic activity">
    <reaction evidence="8">
        <text>2-C-methyl-D-erythritol 4-phosphate + NADP(+) = 1-deoxy-D-xylulose 5-phosphate + NADPH + H(+)</text>
        <dbReference type="Rhea" id="RHEA:13717"/>
        <dbReference type="ChEBI" id="CHEBI:15378"/>
        <dbReference type="ChEBI" id="CHEBI:57783"/>
        <dbReference type="ChEBI" id="CHEBI:57792"/>
        <dbReference type="ChEBI" id="CHEBI:58262"/>
        <dbReference type="ChEBI" id="CHEBI:58349"/>
        <dbReference type="EC" id="1.1.1.267"/>
    </reaction>
    <physiologicalReaction direction="right-to-left" evidence="8">
        <dbReference type="Rhea" id="RHEA:13719"/>
    </physiologicalReaction>
</comment>
<evidence type="ECO:0000256" key="1">
    <source>
        <dbReference type="ARBA" id="ARBA00005094"/>
    </source>
</evidence>
<keyword evidence="6 9" id="KW-0464">Manganese</keyword>
<sequence length="385" mass="41120">MRALALLGSTGSIGTSTLDVVAAHPSRLSVVALAAGRNRDLLRSQCETFRPRCVSVGTREDADWLRSNLSYQPELHWGEAGLLACALHAEVDTVVAAIVGSAGLASTEAALRAGRRVCVANKESLVVGGALMHEASLAGGGELLPVDSEHAALHQLLDGRDPASIREIRITASGGPFRDWPLARIQAATVAEALNHPTWKMGPKITIDSATLMNKGLEVIEASVLFGLSPDQVGVTVHPQSQVHAMVGFHDGSYQLQVCANDMKLPIQYCLLYPDKQPGPVVPYAWEGPRAWSFEAPDLDRFPCLALAFQALRAGGTAPALLNAANEVAVAAFLQGRLGFWDIQACNREVLDRIPVTPLGSLPQVLDADRAARRHAEGWVQARTH</sequence>
<feature type="binding site" evidence="9">
    <location>
        <position position="37"/>
    </location>
    <ligand>
        <name>NADPH</name>
        <dbReference type="ChEBI" id="CHEBI:57783"/>
    </ligand>
</feature>
<dbReference type="SUPFAM" id="SSF55347">
    <property type="entry name" value="Glyceraldehyde-3-phosphate dehydrogenase-like, C-terminal domain"/>
    <property type="match status" value="1"/>
</dbReference>
<dbReference type="EC" id="1.1.1.267" evidence="9"/>
<keyword evidence="9" id="KW-0460">Magnesium</keyword>
<dbReference type="PANTHER" id="PTHR30525:SF0">
    <property type="entry name" value="1-DEOXY-D-XYLULOSE 5-PHOSPHATE REDUCTOISOMERASE, CHLOROPLASTIC"/>
    <property type="match status" value="1"/>
</dbReference>
<dbReference type="EMBL" id="JADKIO010000009">
    <property type="protein sequence ID" value="MBK9797476.1"/>
    <property type="molecule type" value="Genomic_DNA"/>
</dbReference>